<feature type="compositionally biased region" description="Basic and acidic residues" evidence="7">
    <location>
        <begin position="488"/>
        <end position="504"/>
    </location>
</feature>
<dbReference type="Pfam" id="PF00069">
    <property type="entry name" value="Pkinase"/>
    <property type="match status" value="1"/>
</dbReference>
<reference evidence="9 10" key="1">
    <citation type="journal article" date="2021" name="Sci. Rep.">
        <title>Chromosome anchoring in Senegalese sole (Solea senegalensis) reveals sex-associated markers and genome rearrangements in flatfish.</title>
        <authorList>
            <person name="Guerrero-Cozar I."/>
            <person name="Gomez-Garrido J."/>
            <person name="Berbel C."/>
            <person name="Martinez-Blanch J.F."/>
            <person name="Alioto T."/>
            <person name="Claros M.G."/>
            <person name="Gagnaire P.A."/>
            <person name="Manchado M."/>
        </authorList>
    </citation>
    <scope>NUCLEOTIDE SEQUENCE [LARGE SCALE GENOMIC DNA]</scope>
    <source>
        <strain evidence="9">Sse05_10M</strain>
    </source>
</reference>
<feature type="compositionally biased region" description="Polar residues" evidence="7">
    <location>
        <begin position="401"/>
        <end position="430"/>
    </location>
</feature>
<dbReference type="InterPro" id="IPR000719">
    <property type="entry name" value="Prot_kinase_dom"/>
</dbReference>
<name>A0AAV6SLT5_SOLSE</name>
<evidence type="ECO:0000256" key="5">
    <source>
        <dbReference type="ARBA" id="ARBA00022840"/>
    </source>
</evidence>
<dbReference type="PANTHER" id="PTHR24058:SF17">
    <property type="entry name" value="HOMEODOMAIN INTERACTING PROTEIN KINASE, ISOFORM D"/>
    <property type="match status" value="1"/>
</dbReference>
<keyword evidence="9" id="KW-0238">DNA-binding</keyword>
<evidence type="ECO:0000256" key="2">
    <source>
        <dbReference type="ARBA" id="ARBA00022679"/>
    </source>
</evidence>
<keyword evidence="1" id="KW-0723">Serine/threonine-protein kinase</keyword>
<dbReference type="GO" id="GO:0005524">
    <property type="term" value="F:ATP binding"/>
    <property type="evidence" value="ECO:0007669"/>
    <property type="project" value="UniProtKB-UniRule"/>
</dbReference>
<keyword evidence="9" id="KW-0371">Homeobox</keyword>
<dbReference type="PANTHER" id="PTHR24058">
    <property type="entry name" value="DUAL SPECIFICITY PROTEIN KINASE"/>
    <property type="match status" value="1"/>
</dbReference>
<dbReference type="AlphaFoldDB" id="A0AAV6SLT5"/>
<evidence type="ECO:0000313" key="10">
    <source>
        <dbReference type="Proteomes" id="UP000693946"/>
    </source>
</evidence>
<keyword evidence="2" id="KW-0808">Transferase</keyword>
<keyword evidence="4 9" id="KW-0418">Kinase</keyword>
<feature type="region of interest" description="Disordered" evidence="7">
    <location>
        <begin position="401"/>
        <end position="524"/>
    </location>
</feature>
<dbReference type="InterPro" id="IPR050494">
    <property type="entry name" value="Ser_Thr_dual-spec_kinase"/>
</dbReference>
<dbReference type="InterPro" id="IPR008271">
    <property type="entry name" value="Ser/Thr_kinase_AS"/>
</dbReference>
<evidence type="ECO:0000256" key="4">
    <source>
        <dbReference type="ARBA" id="ARBA00022777"/>
    </source>
</evidence>
<feature type="binding site" evidence="6">
    <location>
        <position position="52"/>
    </location>
    <ligand>
        <name>ATP</name>
        <dbReference type="ChEBI" id="CHEBI:30616"/>
    </ligand>
</feature>
<dbReference type="GO" id="GO:0005634">
    <property type="term" value="C:nucleus"/>
    <property type="evidence" value="ECO:0007669"/>
    <property type="project" value="TreeGrafter"/>
</dbReference>
<dbReference type="GO" id="GO:0005737">
    <property type="term" value="C:cytoplasm"/>
    <property type="evidence" value="ECO:0007669"/>
    <property type="project" value="TreeGrafter"/>
</dbReference>
<organism evidence="9 10">
    <name type="scientific">Solea senegalensis</name>
    <name type="common">Senegalese sole</name>
    <dbReference type="NCBI Taxonomy" id="28829"/>
    <lineage>
        <taxon>Eukaryota</taxon>
        <taxon>Metazoa</taxon>
        <taxon>Chordata</taxon>
        <taxon>Craniata</taxon>
        <taxon>Vertebrata</taxon>
        <taxon>Euteleostomi</taxon>
        <taxon>Actinopterygii</taxon>
        <taxon>Neopterygii</taxon>
        <taxon>Teleostei</taxon>
        <taxon>Neoteleostei</taxon>
        <taxon>Acanthomorphata</taxon>
        <taxon>Carangaria</taxon>
        <taxon>Pleuronectiformes</taxon>
        <taxon>Pleuronectoidei</taxon>
        <taxon>Soleidae</taxon>
        <taxon>Solea</taxon>
    </lineage>
</organism>
<evidence type="ECO:0000259" key="8">
    <source>
        <dbReference type="PROSITE" id="PS50011"/>
    </source>
</evidence>
<feature type="compositionally biased region" description="Polar residues" evidence="7">
    <location>
        <begin position="471"/>
        <end position="485"/>
    </location>
</feature>
<feature type="domain" description="Protein kinase" evidence="8">
    <location>
        <begin position="23"/>
        <end position="348"/>
    </location>
</feature>
<dbReference type="SMART" id="SM00220">
    <property type="entry name" value="S_TKc"/>
    <property type="match status" value="1"/>
</dbReference>
<dbReference type="GO" id="GO:0004674">
    <property type="term" value="F:protein serine/threonine kinase activity"/>
    <property type="evidence" value="ECO:0007669"/>
    <property type="project" value="UniProtKB-KW"/>
</dbReference>
<dbReference type="PROSITE" id="PS50011">
    <property type="entry name" value="PROTEIN_KINASE_DOM"/>
    <property type="match status" value="1"/>
</dbReference>
<accession>A0AAV6SLT5</accession>
<evidence type="ECO:0000256" key="7">
    <source>
        <dbReference type="SAM" id="MobiDB-lite"/>
    </source>
</evidence>
<dbReference type="EMBL" id="JAGKHQ010000003">
    <property type="protein sequence ID" value="KAG7519040.1"/>
    <property type="molecule type" value="Genomic_DNA"/>
</dbReference>
<dbReference type="GO" id="GO:0004713">
    <property type="term" value="F:protein tyrosine kinase activity"/>
    <property type="evidence" value="ECO:0007669"/>
    <property type="project" value="TreeGrafter"/>
</dbReference>
<keyword evidence="3 6" id="KW-0547">Nucleotide-binding</keyword>
<protein>
    <submittedName>
        <fullName evidence="9">Homeodomain-interacting protein kinase 1-like</fullName>
    </submittedName>
</protein>
<dbReference type="PROSITE" id="PS00108">
    <property type="entry name" value="PROTEIN_KINASE_ST"/>
    <property type="match status" value="1"/>
</dbReference>
<dbReference type="PROSITE" id="PS00107">
    <property type="entry name" value="PROTEIN_KINASE_ATP"/>
    <property type="match status" value="1"/>
</dbReference>
<keyword evidence="10" id="KW-1185">Reference proteome</keyword>
<proteinExistence type="predicted"/>
<dbReference type="InterPro" id="IPR017441">
    <property type="entry name" value="Protein_kinase_ATP_BS"/>
</dbReference>
<evidence type="ECO:0000256" key="6">
    <source>
        <dbReference type="PROSITE-ProRule" id="PRU10141"/>
    </source>
</evidence>
<dbReference type="Proteomes" id="UP000693946">
    <property type="component" value="Linkage Group LG11"/>
</dbReference>
<keyword evidence="5 6" id="KW-0067">ATP-binding</keyword>
<dbReference type="GO" id="GO:0003677">
    <property type="term" value="F:DNA binding"/>
    <property type="evidence" value="ECO:0007669"/>
    <property type="project" value="UniProtKB-KW"/>
</dbReference>
<evidence type="ECO:0000313" key="9">
    <source>
        <dbReference type="EMBL" id="KAG7519040.1"/>
    </source>
</evidence>
<comment type="caution">
    <text evidence="9">The sequence shown here is derived from an EMBL/GenBank/DDBJ whole genome shotgun (WGS) entry which is preliminary data.</text>
</comment>
<sequence>MGSERDVAGPDPGGPLTSEYTIFLMESFLGSGTFGKVVKCTRINDMKTVAIKMMKIQGLDVEPANEEVAMMRKLKSLESDKCNLVHWYRAFTDGRHIFLEFEHLDKTLYEFMKERRFNPLLLKEIRPIILQLANALSHLKAAGIIHGDIKLENVMLVDHLREPYRVKVIDFGIACEVSAAKVGTKLQTRPYRSPEIILGLPFTEAIDMWSLGCLAATMFLGTHLYPGKNEYDMMRLIVQTQGQPPDSMLSAGWNTYRFFQKNVRSTRSVWKLKSPKQVWGLQSVETRRLKLQSLDDIENIWCVRSHHYVDAFVEMTDKEAFVDLLKGTLQLEATKRTTPQELLQHRFISMQHFDAMRCYSKYARSCSFIMETSLKNSLTNDSRKTVCGSGQRPQLKTANIAQRNSTSQAKGSSMAKPNNTISHPCTNVQAPISGRSGKKRKMDDEDVQPKNRTNVPRSENNRRRGQKKTAGPTTSCCGRRSQTCVASEVKKSLDRGHADNERSHRERRKHRKCIEDGIGSNKHNSTHAFHLQSNESSSMVQQLCTNNTQGPISRRSGKKRKLDDDDAQPKIKTFFLWLGHDKRMGQKSSAGLSTSTCSRRTQGCVTTEVKKKLDHERDCDNN</sequence>
<feature type="region of interest" description="Disordered" evidence="7">
    <location>
        <begin position="546"/>
        <end position="565"/>
    </location>
</feature>
<gene>
    <name evidence="9" type="ORF">JOB18_000232</name>
</gene>
<evidence type="ECO:0000256" key="1">
    <source>
        <dbReference type="ARBA" id="ARBA00022527"/>
    </source>
</evidence>
<evidence type="ECO:0000256" key="3">
    <source>
        <dbReference type="ARBA" id="ARBA00022741"/>
    </source>
</evidence>